<reference evidence="2" key="1">
    <citation type="submission" date="2013-07" db="EMBL/GenBank/DDBJ databases">
        <title>The Genome Sequence of Cryptococcus bestiolae CBS10118.</title>
        <authorList>
            <consortium name="The Broad Institute Genome Sequencing Platform"/>
            <person name="Cuomo C."/>
            <person name="Litvintseva A."/>
            <person name="Chen Y."/>
            <person name="Heitman J."/>
            <person name="Sun S."/>
            <person name="Springer D."/>
            <person name="Dromer F."/>
            <person name="Young S.K."/>
            <person name="Zeng Q."/>
            <person name="Gargeya S."/>
            <person name="Fitzgerald M."/>
            <person name="Abouelleil A."/>
            <person name="Alvarado L."/>
            <person name="Berlin A.M."/>
            <person name="Chapman S.B."/>
            <person name="Dewar J."/>
            <person name="Goldberg J."/>
            <person name="Griggs A."/>
            <person name="Gujja S."/>
            <person name="Hansen M."/>
            <person name="Howarth C."/>
            <person name="Imamovic A."/>
            <person name="Larimer J."/>
            <person name="McCowan C."/>
            <person name="Murphy C."/>
            <person name="Pearson M."/>
            <person name="Priest M."/>
            <person name="Roberts A."/>
            <person name="Saif S."/>
            <person name="Shea T."/>
            <person name="Sykes S."/>
            <person name="Wortman J."/>
            <person name="Nusbaum C."/>
            <person name="Birren B."/>
        </authorList>
    </citation>
    <scope>NUCLEOTIDE SEQUENCE [LARGE SCALE GENOMIC DNA]</scope>
    <source>
        <strain evidence="2">CBS 10118</strain>
    </source>
</reference>
<feature type="compositionally biased region" description="Polar residues" evidence="1">
    <location>
        <begin position="821"/>
        <end position="833"/>
    </location>
</feature>
<evidence type="ECO:0000256" key="1">
    <source>
        <dbReference type="SAM" id="MobiDB-lite"/>
    </source>
</evidence>
<feature type="region of interest" description="Disordered" evidence="1">
    <location>
        <begin position="524"/>
        <end position="558"/>
    </location>
</feature>
<feature type="region of interest" description="Disordered" evidence="1">
    <location>
        <begin position="805"/>
        <end position="877"/>
    </location>
</feature>
<dbReference type="GeneID" id="30207393"/>
<feature type="compositionally biased region" description="Acidic residues" evidence="1">
    <location>
        <begin position="57"/>
        <end position="66"/>
    </location>
</feature>
<dbReference type="KEGG" id="kbi:30207393"/>
<dbReference type="AlphaFoldDB" id="A0A1B9GAU0"/>
<proteinExistence type="predicted"/>
<accession>A0A1B9GAU0</accession>
<evidence type="ECO:0000313" key="4">
    <source>
        <dbReference type="Proteomes" id="UP000092730"/>
    </source>
</evidence>
<protein>
    <submittedName>
        <fullName evidence="2">Uncharacterized protein</fullName>
    </submittedName>
</protein>
<name>A0A1B9GAU0_9TREE</name>
<keyword evidence="4" id="KW-1185">Reference proteome</keyword>
<dbReference type="Proteomes" id="UP000092730">
    <property type="component" value="Chromosome 2"/>
</dbReference>
<feature type="compositionally biased region" description="Basic and acidic residues" evidence="1">
    <location>
        <begin position="707"/>
        <end position="720"/>
    </location>
</feature>
<dbReference type="OrthoDB" id="2564793at2759"/>
<feature type="region of interest" description="Disordered" evidence="1">
    <location>
        <begin position="1"/>
        <end position="32"/>
    </location>
</feature>
<feature type="region of interest" description="Disordered" evidence="1">
    <location>
        <begin position="465"/>
        <end position="506"/>
    </location>
</feature>
<feature type="region of interest" description="Disordered" evidence="1">
    <location>
        <begin position="365"/>
        <end position="407"/>
    </location>
</feature>
<gene>
    <name evidence="2" type="ORF">I302_02994</name>
    <name evidence="3" type="ORF">I302_104287</name>
</gene>
<dbReference type="EMBL" id="KI894019">
    <property type="protein sequence ID" value="OCF28143.1"/>
    <property type="molecule type" value="Genomic_DNA"/>
</dbReference>
<dbReference type="VEuPathDB" id="FungiDB:I302_02994"/>
<feature type="region of interest" description="Disordered" evidence="1">
    <location>
        <begin position="46"/>
        <end position="66"/>
    </location>
</feature>
<organism evidence="2">
    <name type="scientific">Kwoniella bestiolae CBS 10118</name>
    <dbReference type="NCBI Taxonomy" id="1296100"/>
    <lineage>
        <taxon>Eukaryota</taxon>
        <taxon>Fungi</taxon>
        <taxon>Dikarya</taxon>
        <taxon>Basidiomycota</taxon>
        <taxon>Agaricomycotina</taxon>
        <taxon>Tremellomycetes</taxon>
        <taxon>Tremellales</taxon>
        <taxon>Cryptococcaceae</taxon>
        <taxon>Kwoniella</taxon>
    </lineage>
</organism>
<evidence type="ECO:0000313" key="2">
    <source>
        <dbReference type="EMBL" id="OCF28143.1"/>
    </source>
</evidence>
<evidence type="ECO:0000313" key="3">
    <source>
        <dbReference type="EMBL" id="WVW82281.1"/>
    </source>
</evidence>
<dbReference type="RefSeq" id="XP_019049213.1">
    <property type="nucleotide sequence ID" value="XM_019189651.1"/>
</dbReference>
<feature type="compositionally biased region" description="Basic and acidic residues" evidence="1">
    <location>
        <begin position="857"/>
        <end position="877"/>
    </location>
</feature>
<reference evidence="3" key="4">
    <citation type="submission" date="2024-02" db="EMBL/GenBank/DDBJ databases">
        <title>Comparative genomics of Cryptococcus and Kwoniella reveals pathogenesis evolution and contrasting modes of karyotype evolution via chromosome fusion or intercentromeric recombination.</title>
        <authorList>
            <person name="Coelho M.A."/>
            <person name="David-Palma M."/>
            <person name="Shea T."/>
            <person name="Bowers K."/>
            <person name="McGinley-Smith S."/>
            <person name="Mohammad A.W."/>
            <person name="Gnirke A."/>
            <person name="Yurkov A.M."/>
            <person name="Nowrousian M."/>
            <person name="Sun S."/>
            <person name="Cuomo C.A."/>
            <person name="Heitman J."/>
        </authorList>
    </citation>
    <scope>NUCLEOTIDE SEQUENCE</scope>
    <source>
        <strain evidence="3">CBS 10118</strain>
    </source>
</reference>
<reference evidence="3" key="2">
    <citation type="submission" date="2013-07" db="EMBL/GenBank/DDBJ databases">
        <authorList>
            <consortium name="The Broad Institute Genome Sequencing Platform"/>
            <person name="Cuomo C."/>
            <person name="Litvintseva A."/>
            <person name="Chen Y."/>
            <person name="Heitman J."/>
            <person name="Sun S."/>
            <person name="Springer D."/>
            <person name="Dromer F."/>
            <person name="Young S.K."/>
            <person name="Zeng Q."/>
            <person name="Gargeya S."/>
            <person name="Fitzgerald M."/>
            <person name="Abouelleil A."/>
            <person name="Alvarado L."/>
            <person name="Berlin A.M."/>
            <person name="Chapman S.B."/>
            <person name="Dewar J."/>
            <person name="Goldberg J."/>
            <person name="Griggs A."/>
            <person name="Gujja S."/>
            <person name="Hansen M."/>
            <person name="Howarth C."/>
            <person name="Imamovic A."/>
            <person name="Larimer J."/>
            <person name="McCowan C."/>
            <person name="Murphy C."/>
            <person name="Pearson M."/>
            <person name="Priest M."/>
            <person name="Roberts A."/>
            <person name="Saif S."/>
            <person name="Shea T."/>
            <person name="Sykes S."/>
            <person name="Wortman J."/>
            <person name="Nusbaum C."/>
            <person name="Birren B."/>
        </authorList>
    </citation>
    <scope>NUCLEOTIDE SEQUENCE</scope>
    <source>
        <strain evidence="3">CBS 10118</strain>
    </source>
</reference>
<feature type="compositionally biased region" description="Acidic residues" evidence="1">
    <location>
        <begin position="838"/>
        <end position="856"/>
    </location>
</feature>
<reference evidence="2" key="3">
    <citation type="submission" date="2014-01" db="EMBL/GenBank/DDBJ databases">
        <title>Evolution of pathogenesis and genome organization in the Tremellales.</title>
        <authorList>
            <person name="Cuomo C."/>
            <person name="Litvintseva A."/>
            <person name="Heitman J."/>
            <person name="Chen Y."/>
            <person name="Sun S."/>
            <person name="Springer D."/>
            <person name="Dromer F."/>
            <person name="Young S."/>
            <person name="Zeng Q."/>
            <person name="Chapman S."/>
            <person name="Gujja S."/>
            <person name="Saif S."/>
            <person name="Birren B."/>
        </authorList>
    </citation>
    <scope>NUCLEOTIDE SEQUENCE</scope>
    <source>
        <strain evidence="2">CBS 10118</strain>
    </source>
</reference>
<feature type="compositionally biased region" description="Pro residues" evidence="1">
    <location>
        <begin position="377"/>
        <end position="390"/>
    </location>
</feature>
<feature type="region of interest" description="Disordered" evidence="1">
    <location>
        <begin position="707"/>
        <end position="738"/>
    </location>
</feature>
<dbReference type="EMBL" id="CP144542">
    <property type="protein sequence ID" value="WVW82281.1"/>
    <property type="molecule type" value="Genomic_DNA"/>
</dbReference>
<sequence length="877" mass="96830">MIDLTPASSTSSLSSSTKRRFSPPSEEDIPYKKLHMGDSMVDILSTTHLTPRGDQNPLDEDTDMEEEEVVVKKDKGKGKMKMVYLPELPEEVWTRIFEIYYEDRTTQWQNTGILHNGLTPVLLSRDHARIALPVLYRHPYVGYKAITPFIAALGGPPRYTDLPYKDYIKHFTVRASPIIPSTEFSAFYSGRKNPDVGTSNVAPYTIHPSFDTLMGILPELSTFTLKDTLILHQADASLLFHGLRYINPKKARLEFRMWDLYDSPYGQDIIGATRGGVYNSYGSKPSILPSPDLSSHRNTHEVTGVAIQKNWRDALYNATELDLPPWWIEPSRPEAPAPIMPLGPWGAAPALLANQPINLASRLPPQTQASTQIPNILPNPPTLPAPPPAPAQHSPSITIPSNLLGDPGTQQIYRRIRQLVDSRSSDSQGPALSQTSSSATTLSTPFASTAGNQVVTDLSSAHMLVPQDHEPGDSADNPLDFTGWELSDSEDEDELSTRPSSISSPDLRLLGSSRYSYLRATSSLDTNSTAAPPRDTSRDIGPSWYRPTPSRGVPVNQASTSTSIVTRSAPSNTAMIQATVPAPQQRSQAFALSDYTGRRHSPVGQNNIAVGTRIGPGGVPLAHAPGMTWHLLAHHIRALLLELIREIWTPRLQALSVVALDPLASLTVRAPQLDFWTQINVPHIRVHLPRSINSLAVLKGAKEVARDRARRRREGEHDDVTTVVPPLGPVNNQPEGEDDHKIVGGDGSGNDLINEEVRLFEVEINSMEEMRDEVWIRFGDQLPPQLCRILAGEHDWRDVSFGHTNDTYSPPHSEYVPPDSPATSDFDSPTFSFVSLGESDDELGVEIDEGEGNENDTYDKDKADEQAKRMRERGTEM</sequence>
<feature type="compositionally biased region" description="Low complexity" evidence="1">
    <location>
        <begin position="430"/>
        <end position="445"/>
    </location>
</feature>
<feature type="region of interest" description="Disordered" evidence="1">
    <location>
        <begin position="420"/>
        <end position="445"/>
    </location>
</feature>